<feature type="region of interest" description="Disordered" evidence="1">
    <location>
        <begin position="110"/>
        <end position="140"/>
    </location>
</feature>
<reference evidence="2 3" key="1">
    <citation type="journal article" date="2018" name="Nat. Biotechnol.">
        <title>A standardized bacterial taxonomy based on genome phylogeny substantially revises the tree of life.</title>
        <authorList>
            <person name="Parks D.H."/>
            <person name="Chuvochina M."/>
            <person name="Waite D.W."/>
            <person name="Rinke C."/>
            <person name="Skarshewski A."/>
            <person name="Chaumeil P.A."/>
            <person name="Hugenholtz P."/>
        </authorList>
    </citation>
    <scope>NUCLEOTIDE SEQUENCE [LARGE SCALE GENOMIC DNA]</scope>
    <source>
        <strain evidence="2">UBA11978</strain>
    </source>
</reference>
<organism evidence="2 3">
    <name type="scientific">Alteromonas australica</name>
    <dbReference type="NCBI Taxonomy" id="589873"/>
    <lineage>
        <taxon>Bacteria</taxon>
        <taxon>Pseudomonadati</taxon>
        <taxon>Pseudomonadota</taxon>
        <taxon>Gammaproteobacteria</taxon>
        <taxon>Alteromonadales</taxon>
        <taxon>Alteromonadaceae</taxon>
        <taxon>Alteromonas/Salinimonas group</taxon>
        <taxon>Alteromonas</taxon>
    </lineage>
</organism>
<evidence type="ECO:0000313" key="2">
    <source>
        <dbReference type="EMBL" id="HAW75069.1"/>
    </source>
</evidence>
<dbReference type="Proteomes" id="UP000263517">
    <property type="component" value="Unassembled WGS sequence"/>
</dbReference>
<evidence type="ECO:0000256" key="1">
    <source>
        <dbReference type="SAM" id="MobiDB-lite"/>
    </source>
</evidence>
<protein>
    <recommendedName>
        <fullName evidence="4">DUF669 domain-containing protein</fullName>
    </recommendedName>
</protein>
<dbReference type="AlphaFoldDB" id="A0A350P1A2"/>
<accession>A0A350P1A2</accession>
<evidence type="ECO:0000313" key="3">
    <source>
        <dbReference type="Proteomes" id="UP000263517"/>
    </source>
</evidence>
<name>A0A350P1A2_9ALTE</name>
<gene>
    <name evidence="2" type="ORF">DCW74_04945</name>
</gene>
<dbReference type="EMBL" id="DNAN01000170">
    <property type="protein sequence ID" value="HAW75069.1"/>
    <property type="molecule type" value="Genomic_DNA"/>
</dbReference>
<sequence length="140" mass="15961">MAYEIKPNKGTAFPVDNRFGEVILSGKLNVHEFSTDPNDDFLPKILVVAEPVSENQKKRLVLYVQCSVMFEEDDEEKKYAYSGPFGEGRIFAYREKSQEGMQYLKLSVAPPRHDDQTSQAPIETPVENNAPPFDIEDIKF</sequence>
<evidence type="ECO:0008006" key="4">
    <source>
        <dbReference type="Google" id="ProtNLM"/>
    </source>
</evidence>
<proteinExistence type="predicted"/>
<comment type="caution">
    <text evidence="2">The sequence shown here is derived from an EMBL/GenBank/DDBJ whole genome shotgun (WGS) entry which is preliminary data.</text>
</comment>